<dbReference type="SUPFAM" id="SSF53383">
    <property type="entry name" value="PLP-dependent transferases"/>
    <property type="match status" value="1"/>
</dbReference>
<evidence type="ECO:0000256" key="1">
    <source>
        <dbReference type="ARBA" id="ARBA00001933"/>
    </source>
</evidence>
<accession>X0XI82</accession>
<dbReference type="InterPro" id="IPR015424">
    <property type="entry name" value="PyrdxlP-dep_Trfase"/>
</dbReference>
<proteinExistence type="predicted"/>
<name>X0XI82_9ZZZZ</name>
<feature type="domain" description="Aminotransferase class I/classII large" evidence="3">
    <location>
        <begin position="54"/>
        <end position="196"/>
    </location>
</feature>
<evidence type="ECO:0000256" key="2">
    <source>
        <dbReference type="ARBA" id="ARBA00022679"/>
    </source>
</evidence>
<dbReference type="PANTHER" id="PTHR13693">
    <property type="entry name" value="CLASS II AMINOTRANSFERASE/8-AMINO-7-OXONONANOATE SYNTHASE"/>
    <property type="match status" value="1"/>
</dbReference>
<dbReference type="EMBL" id="BARS01034649">
    <property type="protein sequence ID" value="GAG24661.1"/>
    <property type="molecule type" value="Genomic_DNA"/>
</dbReference>
<comment type="cofactor">
    <cofactor evidence="1">
        <name>pyridoxal 5'-phosphate</name>
        <dbReference type="ChEBI" id="CHEBI:597326"/>
    </cofactor>
</comment>
<gene>
    <name evidence="4" type="ORF">S01H1_53504</name>
</gene>
<evidence type="ECO:0000313" key="4">
    <source>
        <dbReference type="EMBL" id="GAG24661.1"/>
    </source>
</evidence>
<organism evidence="4">
    <name type="scientific">marine sediment metagenome</name>
    <dbReference type="NCBI Taxonomy" id="412755"/>
    <lineage>
        <taxon>unclassified sequences</taxon>
        <taxon>metagenomes</taxon>
        <taxon>ecological metagenomes</taxon>
    </lineage>
</organism>
<reference evidence="4" key="1">
    <citation type="journal article" date="2014" name="Front. Microbiol.">
        <title>High frequency of phylogenetically diverse reductive dehalogenase-homologous genes in deep subseafloor sedimentary metagenomes.</title>
        <authorList>
            <person name="Kawai M."/>
            <person name="Futagami T."/>
            <person name="Toyoda A."/>
            <person name="Takaki Y."/>
            <person name="Nishi S."/>
            <person name="Hori S."/>
            <person name="Arai W."/>
            <person name="Tsubouchi T."/>
            <person name="Morono Y."/>
            <person name="Uchiyama I."/>
            <person name="Ito T."/>
            <person name="Fujiyama A."/>
            <person name="Inagaki F."/>
            <person name="Takami H."/>
        </authorList>
    </citation>
    <scope>NUCLEOTIDE SEQUENCE</scope>
    <source>
        <strain evidence="4">Expedition CK06-06</strain>
    </source>
</reference>
<dbReference type="Gene3D" id="3.40.640.10">
    <property type="entry name" value="Type I PLP-dependent aspartate aminotransferase-like (Major domain)"/>
    <property type="match status" value="1"/>
</dbReference>
<keyword evidence="2" id="KW-0808">Transferase</keyword>
<dbReference type="InterPro" id="IPR015421">
    <property type="entry name" value="PyrdxlP-dep_Trfase_major"/>
</dbReference>
<dbReference type="PANTHER" id="PTHR13693:SF3">
    <property type="entry name" value="LD36009P"/>
    <property type="match status" value="1"/>
</dbReference>
<dbReference type="AlphaFoldDB" id="X0XI82"/>
<dbReference type="InterPro" id="IPR004839">
    <property type="entry name" value="Aminotransferase_I/II_large"/>
</dbReference>
<evidence type="ECO:0000259" key="3">
    <source>
        <dbReference type="Pfam" id="PF00155"/>
    </source>
</evidence>
<dbReference type="GO" id="GO:0016740">
    <property type="term" value="F:transferase activity"/>
    <property type="evidence" value="ECO:0007669"/>
    <property type="project" value="UniProtKB-KW"/>
</dbReference>
<protein>
    <recommendedName>
        <fullName evidence="3">Aminotransferase class I/classII large domain-containing protein</fullName>
    </recommendedName>
</protein>
<sequence length="196" mass="21355">MPTSRLTRLLKSTVDALRQSGRLKGAETVVRAIVPPHDGKGPRYLLDSCGEKPFLRMNSNSYLGLSLDGVLITAEDEAVRQYGTGPGAVRFISGTWAPHVALEERLAAFHRREAGMLFSSAYAAVMGVLPSLITDQTAVISDALNHSCIINAIALARPAEKRIYQHLDLDDLERHLTQAANKCQRAIIVTDGVFSM</sequence>
<dbReference type="Pfam" id="PF00155">
    <property type="entry name" value="Aminotran_1_2"/>
    <property type="match status" value="1"/>
</dbReference>
<dbReference type="InterPro" id="IPR050087">
    <property type="entry name" value="AON_synthase_class-II"/>
</dbReference>
<dbReference type="GO" id="GO:0030170">
    <property type="term" value="F:pyridoxal phosphate binding"/>
    <property type="evidence" value="ECO:0007669"/>
    <property type="project" value="InterPro"/>
</dbReference>
<comment type="caution">
    <text evidence="4">The sequence shown here is derived from an EMBL/GenBank/DDBJ whole genome shotgun (WGS) entry which is preliminary data.</text>
</comment>
<feature type="non-terminal residue" evidence="4">
    <location>
        <position position="196"/>
    </location>
</feature>